<keyword evidence="6 7" id="KW-0648">Protein biosynthesis</keyword>
<proteinExistence type="inferred from homology"/>
<keyword evidence="4 7" id="KW-0488">Methylation</keyword>
<reference evidence="10" key="1">
    <citation type="journal article" date="2014" name="Int. J. Syst. Evol. Microbiol.">
        <title>Complete genome sequence of Corynebacterium casei LMG S-19264T (=DSM 44701T), isolated from a smear-ripened cheese.</title>
        <authorList>
            <consortium name="US DOE Joint Genome Institute (JGI-PGF)"/>
            <person name="Walter F."/>
            <person name="Albersmeier A."/>
            <person name="Kalinowski J."/>
            <person name="Ruckert C."/>
        </authorList>
    </citation>
    <scope>NUCLEOTIDE SEQUENCE</scope>
    <source>
        <strain evidence="10">KCTC 12988</strain>
    </source>
</reference>
<dbReference type="Gene3D" id="3.30.160.20">
    <property type="match status" value="1"/>
</dbReference>
<dbReference type="InterPro" id="IPR005139">
    <property type="entry name" value="PCRF"/>
</dbReference>
<reference evidence="10" key="2">
    <citation type="submission" date="2020-09" db="EMBL/GenBank/DDBJ databases">
        <authorList>
            <person name="Sun Q."/>
            <person name="Kim S."/>
        </authorList>
    </citation>
    <scope>NUCLEOTIDE SEQUENCE</scope>
    <source>
        <strain evidence="10">KCTC 12988</strain>
    </source>
</reference>
<name>A0A918TME6_9BACT</name>
<dbReference type="FunFam" id="3.30.70.1660:FF:000002">
    <property type="entry name" value="Peptide chain release factor 1"/>
    <property type="match status" value="1"/>
</dbReference>
<dbReference type="SUPFAM" id="SSF75620">
    <property type="entry name" value="Release factor"/>
    <property type="match status" value="1"/>
</dbReference>
<dbReference type="Pfam" id="PF03462">
    <property type="entry name" value="PCRF"/>
    <property type="match status" value="1"/>
</dbReference>
<protein>
    <recommendedName>
        <fullName evidence="7 8">Peptide chain release factor 1</fullName>
        <shortName evidence="7">RF-1</shortName>
    </recommendedName>
</protein>
<evidence type="ECO:0000256" key="6">
    <source>
        <dbReference type="ARBA" id="ARBA00022917"/>
    </source>
</evidence>
<dbReference type="GO" id="GO:0016149">
    <property type="term" value="F:translation release factor activity, codon specific"/>
    <property type="evidence" value="ECO:0007669"/>
    <property type="project" value="UniProtKB-UniRule"/>
</dbReference>
<dbReference type="PROSITE" id="PS00745">
    <property type="entry name" value="RF_PROK_I"/>
    <property type="match status" value="1"/>
</dbReference>
<dbReference type="RefSeq" id="WP_189570105.1">
    <property type="nucleotide sequence ID" value="NZ_BMXI01000009.1"/>
</dbReference>
<gene>
    <name evidence="7 10" type="primary">prfA</name>
    <name evidence="10" type="ORF">GCM10007100_22950</name>
</gene>
<sequence length="361" mass="40711">MDYGYLIAKRRARFDEIETAMSEPDFFSDQERSTTLSREHQSIKKVLGMWEEYQRLLTELEDNRELAKGTDELAEMAAEEIPQLEKDIERLGSEVQYALLPRDPSEERNALLEIRAGAGGDEASLFAGELLRLYQNYASSRGWKTQHLDSSPSDVGGFKEVVIKVTGEEVFRYLKYESGVHRVQRVPATETQGRIHTSTCTVAVMPEAQEVDVVLKPEDLHIQATRSGGSGGQHVNTTDSAVQITYLPTGLQVKCQDGRSQAQNKALGLEILRSKLYEIKVQEEAEKHASHRRSLIGSGDRSEKIRTYNFPQSRVTDHRVNYTSHNMEGIMQGQINEFTDALQKAEMEEKLAEAESENSQA</sequence>
<dbReference type="NCBIfam" id="NF001859">
    <property type="entry name" value="PRK00591.1"/>
    <property type="match status" value="1"/>
</dbReference>
<dbReference type="GO" id="GO:0005829">
    <property type="term" value="C:cytosol"/>
    <property type="evidence" value="ECO:0007669"/>
    <property type="project" value="UniProtKB-ARBA"/>
</dbReference>
<evidence type="ECO:0000256" key="8">
    <source>
        <dbReference type="NCBIfam" id="TIGR00019"/>
    </source>
</evidence>
<evidence type="ECO:0000256" key="7">
    <source>
        <dbReference type="HAMAP-Rule" id="MF_00093"/>
    </source>
</evidence>
<dbReference type="SMART" id="SM00937">
    <property type="entry name" value="PCRF"/>
    <property type="match status" value="1"/>
</dbReference>
<evidence type="ECO:0000256" key="1">
    <source>
        <dbReference type="ARBA" id="ARBA00002986"/>
    </source>
</evidence>
<dbReference type="PANTHER" id="PTHR43804">
    <property type="entry name" value="LD18447P"/>
    <property type="match status" value="1"/>
</dbReference>
<comment type="subcellular location">
    <subcellularLocation>
        <location evidence="2 7">Cytoplasm</location>
    </subcellularLocation>
</comment>
<dbReference type="InterPro" id="IPR045853">
    <property type="entry name" value="Pep_chain_release_fac_I_sf"/>
</dbReference>
<comment type="caution">
    <text evidence="10">The sequence shown here is derived from an EMBL/GenBank/DDBJ whole genome shotgun (WGS) entry which is preliminary data.</text>
</comment>
<comment type="PTM">
    <text evidence="7">Methylated by PrmC. Methylation increases the termination efficiency of RF1.</text>
</comment>
<evidence type="ECO:0000256" key="4">
    <source>
        <dbReference type="ARBA" id="ARBA00022481"/>
    </source>
</evidence>
<comment type="similarity">
    <text evidence="3 7">Belongs to the prokaryotic/mitochondrial release factor family.</text>
</comment>
<dbReference type="Gene3D" id="6.10.140.1950">
    <property type="match status" value="1"/>
</dbReference>
<dbReference type="FunFam" id="3.30.160.20:FF:000004">
    <property type="entry name" value="Peptide chain release factor 1"/>
    <property type="match status" value="1"/>
</dbReference>
<dbReference type="Proteomes" id="UP000644507">
    <property type="component" value="Unassembled WGS sequence"/>
</dbReference>
<dbReference type="PANTHER" id="PTHR43804:SF7">
    <property type="entry name" value="LD18447P"/>
    <property type="match status" value="1"/>
</dbReference>
<dbReference type="InterPro" id="IPR050057">
    <property type="entry name" value="Prokaryotic/Mito_RF"/>
</dbReference>
<evidence type="ECO:0000259" key="9">
    <source>
        <dbReference type="PROSITE" id="PS00745"/>
    </source>
</evidence>
<dbReference type="Gene3D" id="3.30.70.1660">
    <property type="match status" value="1"/>
</dbReference>
<dbReference type="InterPro" id="IPR004373">
    <property type="entry name" value="RF-1"/>
</dbReference>
<feature type="domain" description="Prokaryotic-type class I peptide chain release factors" evidence="9">
    <location>
        <begin position="226"/>
        <end position="242"/>
    </location>
</feature>
<evidence type="ECO:0000256" key="5">
    <source>
        <dbReference type="ARBA" id="ARBA00022490"/>
    </source>
</evidence>
<evidence type="ECO:0000313" key="10">
    <source>
        <dbReference type="EMBL" id="GHC55660.1"/>
    </source>
</evidence>
<dbReference type="EMBL" id="BMXI01000009">
    <property type="protein sequence ID" value="GHC55660.1"/>
    <property type="molecule type" value="Genomic_DNA"/>
</dbReference>
<organism evidence="10 11">
    <name type="scientific">Roseibacillus persicicus</name>
    <dbReference type="NCBI Taxonomy" id="454148"/>
    <lineage>
        <taxon>Bacteria</taxon>
        <taxon>Pseudomonadati</taxon>
        <taxon>Verrucomicrobiota</taxon>
        <taxon>Verrucomicrobiia</taxon>
        <taxon>Verrucomicrobiales</taxon>
        <taxon>Verrucomicrobiaceae</taxon>
        <taxon>Roseibacillus</taxon>
    </lineage>
</organism>
<dbReference type="NCBIfam" id="TIGR00019">
    <property type="entry name" value="prfA"/>
    <property type="match status" value="1"/>
</dbReference>
<dbReference type="HAMAP" id="MF_00093">
    <property type="entry name" value="Rel_fac_1"/>
    <property type="match status" value="1"/>
</dbReference>
<dbReference type="FunFam" id="3.30.70.1660:FF:000004">
    <property type="entry name" value="Peptide chain release factor 1"/>
    <property type="match status" value="1"/>
</dbReference>
<evidence type="ECO:0000256" key="3">
    <source>
        <dbReference type="ARBA" id="ARBA00010835"/>
    </source>
</evidence>
<dbReference type="AlphaFoldDB" id="A0A918TME6"/>
<evidence type="ECO:0000256" key="2">
    <source>
        <dbReference type="ARBA" id="ARBA00004496"/>
    </source>
</evidence>
<keyword evidence="11" id="KW-1185">Reference proteome</keyword>
<dbReference type="Pfam" id="PF00472">
    <property type="entry name" value="RF-1"/>
    <property type="match status" value="1"/>
</dbReference>
<dbReference type="InterPro" id="IPR000352">
    <property type="entry name" value="Pep_chain_release_fac_I"/>
</dbReference>
<comment type="function">
    <text evidence="1 7">Peptide chain release factor 1 directs the termination of translation in response to the peptide chain termination codons UAG and UAA.</text>
</comment>
<accession>A0A918TME6</accession>
<evidence type="ECO:0000313" key="11">
    <source>
        <dbReference type="Proteomes" id="UP000644507"/>
    </source>
</evidence>
<feature type="modified residue" description="N5-methylglutamine" evidence="7">
    <location>
        <position position="233"/>
    </location>
</feature>
<keyword evidence="5 7" id="KW-0963">Cytoplasm</keyword>